<keyword evidence="3 6" id="KW-0067">ATP-binding</keyword>
<dbReference type="InterPro" id="IPR027417">
    <property type="entry name" value="P-loop_NTPase"/>
</dbReference>
<evidence type="ECO:0000256" key="5">
    <source>
        <dbReference type="ARBA" id="ARBA00023125"/>
    </source>
</evidence>
<evidence type="ECO:0000313" key="10">
    <source>
        <dbReference type="EMBL" id="SEB45467.1"/>
    </source>
</evidence>
<dbReference type="GO" id="GO:0005737">
    <property type="term" value="C:cytoplasm"/>
    <property type="evidence" value="ECO:0007669"/>
    <property type="project" value="UniProtKB-SubCell"/>
</dbReference>
<name>A0AB38A4Z3_9ACTN</name>
<evidence type="ECO:0000256" key="3">
    <source>
        <dbReference type="ARBA" id="ARBA00022840"/>
    </source>
</evidence>
<feature type="coiled-coil region" evidence="6">
    <location>
        <begin position="253"/>
        <end position="313"/>
    </location>
</feature>
<feature type="coiled-coil region" evidence="6">
    <location>
        <begin position="826"/>
        <end position="860"/>
    </location>
</feature>
<evidence type="ECO:0000256" key="7">
    <source>
        <dbReference type="SAM" id="MobiDB-lite"/>
    </source>
</evidence>
<dbReference type="Gene3D" id="3.30.70.1620">
    <property type="match status" value="1"/>
</dbReference>
<dbReference type="GO" id="GO:0005524">
    <property type="term" value="F:ATP binding"/>
    <property type="evidence" value="ECO:0007669"/>
    <property type="project" value="UniProtKB-UniRule"/>
</dbReference>
<comment type="similarity">
    <text evidence="6">Belongs to the SMC family.</text>
</comment>
<feature type="domain" description="RecF/RecN/SMC N-terminal" evidence="8">
    <location>
        <begin position="5"/>
        <end position="1177"/>
    </location>
</feature>
<dbReference type="Pfam" id="PF06470">
    <property type="entry name" value="SMC_hinge"/>
    <property type="match status" value="1"/>
</dbReference>
<accession>A0AB38A4Z3</accession>
<proteinExistence type="inferred from homology"/>
<feature type="compositionally biased region" description="Basic and acidic residues" evidence="7">
    <location>
        <begin position="761"/>
        <end position="770"/>
    </location>
</feature>
<dbReference type="Pfam" id="PF02463">
    <property type="entry name" value="SMC_N"/>
    <property type="match status" value="1"/>
</dbReference>
<feature type="region of interest" description="Disordered" evidence="7">
    <location>
        <begin position="739"/>
        <end position="791"/>
    </location>
</feature>
<evidence type="ECO:0000256" key="4">
    <source>
        <dbReference type="ARBA" id="ARBA00023054"/>
    </source>
</evidence>
<dbReference type="Proteomes" id="UP000183687">
    <property type="component" value="Unassembled WGS sequence"/>
</dbReference>
<dbReference type="InterPro" id="IPR036277">
    <property type="entry name" value="SMC_hinge_sf"/>
</dbReference>
<dbReference type="GO" id="GO:0006260">
    <property type="term" value="P:DNA replication"/>
    <property type="evidence" value="ECO:0007669"/>
    <property type="project" value="UniProtKB-UniRule"/>
</dbReference>
<evidence type="ECO:0000256" key="1">
    <source>
        <dbReference type="ARBA" id="ARBA00022490"/>
    </source>
</evidence>
<dbReference type="InterPro" id="IPR011890">
    <property type="entry name" value="SMC_prok"/>
</dbReference>
<keyword evidence="4 6" id="KW-0175">Coiled coil</keyword>
<comment type="caution">
    <text evidence="10">The sequence shown here is derived from an EMBL/GenBank/DDBJ whole genome shotgun (WGS) entry which is preliminary data.</text>
</comment>
<dbReference type="GO" id="GO:0005694">
    <property type="term" value="C:chromosome"/>
    <property type="evidence" value="ECO:0007669"/>
    <property type="project" value="InterPro"/>
</dbReference>
<dbReference type="InterPro" id="IPR010935">
    <property type="entry name" value="SMC_hinge"/>
</dbReference>
<evidence type="ECO:0000256" key="2">
    <source>
        <dbReference type="ARBA" id="ARBA00022741"/>
    </source>
</evidence>
<feature type="domain" description="SMC hinge" evidence="9">
    <location>
        <begin position="526"/>
        <end position="643"/>
    </location>
</feature>
<organism evidence="10 11">
    <name type="scientific">Atopobium minutum</name>
    <dbReference type="NCBI Taxonomy" id="1381"/>
    <lineage>
        <taxon>Bacteria</taxon>
        <taxon>Bacillati</taxon>
        <taxon>Actinomycetota</taxon>
        <taxon>Coriobacteriia</taxon>
        <taxon>Coriobacteriales</taxon>
        <taxon>Atopobiaceae</taxon>
        <taxon>Atopobium</taxon>
    </lineage>
</organism>
<dbReference type="HAMAP" id="MF_01894">
    <property type="entry name" value="Smc_prok"/>
    <property type="match status" value="1"/>
</dbReference>
<dbReference type="GO" id="GO:0007062">
    <property type="term" value="P:sister chromatid cohesion"/>
    <property type="evidence" value="ECO:0007669"/>
    <property type="project" value="InterPro"/>
</dbReference>
<dbReference type="InterPro" id="IPR024704">
    <property type="entry name" value="SMC"/>
</dbReference>
<dbReference type="GO" id="GO:0003677">
    <property type="term" value="F:DNA binding"/>
    <property type="evidence" value="ECO:0007669"/>
    <property type="project" value="UniProtKB-UniRule"/>
</dbReference>
<reference evidence="10 11" key="1">
    <citation type="submission" date="2016-10" db="EMBL/GenBank/DDBJ databases">
        <authorList>
            <person name="Varghese N."/>
            <person name="Submissions S."/>
        </authorList>
    </citation>
    <scope>NUCLEOTIDE SEQUENCE [LARGE SCALE GENOMIC DNA]</scope>
    <source>
        <strain evidence="10 11">DSM 20586</strain>
    </source>
</reference>
<keyword evidence="5 6" id="KW-0238">DNA-binding</keyword>
<dbReference type="SUPFAM" id="SSF52540">
    <property type="entry name" value="P-loop containing nucleoside triphosphate hydrolases"/>
    <property type="match status" value="1"/>
</dbReference>
<sequence>MRAVYLKSLTLKGFKSFADKTHMVYDPGLTVVVGPNGSGKSNVSDAVLWVLGEQSARMLRGQAMEDVIFSGSSARKPVGVAEVTLVLDNSDHTIPVDFTEVGITRRMYRSGESEYLINGAPARLMDIQDILHDSGLGKDTHSIISQGKLDAILQSRPEERRQLIEEAAGISKHRRRKERSERKLKSMDENLHRAKDIAREITRQLRPLERQVDKAKRASDLQNRLSELSCILAVDDLRALKHEWAQLSSKSNESDAELELARYRLDEKQAELEKLQSMLEQKGLFVGDLGDQRRRMQDALGRINSDMRLLEEKGKNMVAKLSDMRMNLSSLEKQKADRTHELEHNRDELAGLVARFDQLDQEVSELGPQAMAAREELRDVDGKIAQLTAEQRAAQRISDQETLAYARLKEQISNAELEDSMFVSRLSQLDETMALCDEALSERTAKQKELTDALAALDEQLHTAAVRIETKKQQLVQASEAEEVARRALSEAKASLSALDAVQRASDTANPLVAQLLSNKESASVIEGRLSDCIEVPQALEALVERLLADDLFALVTSAEKDLDLLLKQALHAASDTSHATLLSKDFSAVSVGGSAQETRVSARPEDGTMLLDQLTIAPGAHALVSALLGNVCVCPSATQALAAHKHNPQLVYATLDGTTVLPDGRVLVGSAACTEAGSLERKRSIRQLQEGMDGLERALAQAGALVEQTRSELSTSREELDDCKSAVASRKGELSSVSSEIGRLQGQHDQAQNEHAQLSKRREEARQRASEALSQLDEHSTQAQQATQEADAIAQSLQEVVASREVIAEHEAQLAAQLSEARLQLALVRERKRHLQTSVAELERRLRGLESRHSSLEYSARSLEVVRLRVQPLHERYSAIHELAMSWASRLQDRASLAEADSESLKKTINDARAQVAEVQKAYEQAQAQTSDLKVSMGKLEVQVQQAIQAIVADGAYTLEEALELPEPEDREAAQHEVSSLKRQLADIGPVNQVAMDEYTKLKTRSDYIAAQVQDLEAARSALVKITAAIERKMRKQFLLTFDTVNMHFQQVFAMLFPGGKAYLEMTDPDHLSETGIEIVAQPRGKHITKMMLMSGGEKSLTALALLFAVYRTRTVPFYVFDEVEAALDDSNLDKLLGAIEQLKQTTQLIVISHQRRTMEQADVLYGVSMQADGVSHVVSQRLDHATGKVVDA</sequence>
<dbReference type="FunFam" id="3.40.50.300:FF:000984">
    <property type="entry name" value="Chromosome partition protein Smc"/>
    <property type="match status" value="1"/>
</dbReference>
<feature type="coiled-coil region" evidence="6">
    <location>
        <begin position="370"/>
        <end position="418"/>
    </location>
</feature>
<comment type="function">
    <text evidence="6">Required for chromosome condensation and partitioning.</text>
</comment>
<dbReference type="GO" id="GO:0030261">
    <property type="term" value="P:chromosome condensation"/>
    <property type="evidence" value="ECO:0007669"/>
    <property type="project" value="InterPro"/>
</dbReference>
<dbReference type="Gene3D" id="1.20.1060.20">
    <property type="match status" value="1"/>
</dbReference>
<comment type="subunit">
    <text evidence="6">Homodimer.</text>
</comment>
<dbReference type="PIRSF" id="PIRSF005719">
    <property type="entry name" value="SMC"/>
    <property type="match status" value="1"/>
</dbReference>
<dbReference type="AlphaFoldDB" id="A0AB38A4Z3"/>
<evidence type="ECO:0000313" key="11">
    <source>
        <dbReference type="Proteomes" id="UP000183687"/>
    </source>
</evidence>
<feature type="compositionally biased region" description="Polar residues" evidence="7">
    <location>
        <begin position="748"/>
        <end position="757"/>
    </location>
</feature>
<dbReference type="Gene3D" id="1.20.120.330">
    <property type="entry name" value="Nucleotidyltransferases domain 2"/>
    <property type="match status" value="1"/>
</dbReference>
<protein>
    <recommendedName>
        <fullName evidence="6">Chromosome partition protein Smc</fullName>
    </recommendedName>
</protein>
<dbReference type="EMBL" id="FNSH01000001">
    <property type="protein sequence ID" value="SEB45467.1"/>
    <property type="molecule type" value="Genomic_DNA"/>
</dbReference>
<feature type="coiled-coil region" evidence="6">
    <location>
        <begin position="889"/>
        <end position="930"/>
    </location>
</feature>
<evidence type="ECO:0000259" key="8">
    <source>
        <dbReference type="Pfam" id="PF02463"/>
    </source>
</evidence>
<dbReference type="GO" id="GO:0007059">
    <property type="term" value="P:chromosome segregation"/>
    <property type="evidence" value="ECO:0007669"/>
    <property type="project" value="UniProtKB-UniRule"/>
</dbReference>
<feature type="coiled-coil region" evidence="6">
    <location>
        <begin position="170"/>
        <end position="218"/>
    </location>
</feature>
<feature type="binding site" evidence="6">
    <location>
        <begin position="35"/>
        <end position="42"/>
    </location>
    <ligand>
        <name>ATP</name>
        <dbReference type="ChEBI" id="CHEBI:30616"/>
    </ligand>
</feature>
<dbReference type="PANTHER" id="PTHR43977">
    <property type="entry name" value="STRUCTURAL MAINTENANCE OF CHROMOSOMES PROTEIN 3"/>
    <property type="match status" value="1"/>
</dbReference>
<keyword evidence="1 6" id="KW-0963">Cytoplasm</keyword>
<dbReference type="Gene3D" id="3.40.50.300">
    <property type="entry name" value="P-loop containing nucleotide triphosphate hydrolases"/>
    <property type="match status" value="2"/>
</dbReference>
<dbReference type="GO" id="GO:0016887">
    <property type="term" value="F:ATP hydrolysis activity"/>
    <property type="evidence" value="ECO:0007669"/>
    <property type="project" value="InterPro"/>
</dbReference>
<dbReference type="InterPro" id="IPR003395">
    <property type="entry name" value="RecF/RecN/SMC_N"/>
</dbReference>
<keyword evidence="2 6" id="KW-0547">Nucleotide-binding</keyword>
<comment type="subcellular location">
    <subcellularLocation>
        <location evidence="6">Cytoplasm</location>
    </subcellularLocation>
</comment>
<evidence type="ECO:0000259" key="9">
    <source>
        <dbReference type="Pfam" id="PF06470"/>
    </source>
</evidence>
<dbReference type="NCBIfam" id="TIGR02168">
    <property type="entry name" value="SMC_prok_B"/>
    <property type="match status" value="1"/>
</dbReference>
<dbReference type="SUPFAM" id="SSF75553">
    <property type="entry name" value="Smc hinge domain"/>
    <property type="match status" value="1"/>
</dbReference>
<gene>
    <name evidence="6" type="primary">smc</name>
    <name evidence="10" type="ORF">SAMN04489746_0276</name>
</gene>
<dbReference type="SUPFAM" id="SSF57997">
    <property type="entry name" value="Tropomyosin"/>
    <property type="match status" value="1"/>
</dbReference>
<comment type="domain">
    <text evidence="6">Contains large globular domains required for ATP hydrolysis at each terminus and a third globular domain forming a flexible hinge near the middle of the molecule. These domains are separated by coiled-coil structures.</text>
</comment>
<evidence type="ECO:0000256" key="6">
    <source>
        <dbReference type="HAMAP-Rule" id="MF_01894"/>
    </source>
</evidence>